<accession>A0AAJ5EH44</accession>
<dbReference type="EMBL" id="CP038867">
    <property type="protein sequence ID" value="QCA29658.1"/>
    <property type="molecule type" value="Genomic_DNA"/>
</dbReference>
<reference evidence="2 4" key="1">
    <citation type="submission" date="2019-03" db="EMBL/GenBank/DDBJ databases">
        <title>Vagococcus sp. was isolated fron gut of Carduelis flavirostris.</title>
        <authorList>
            <person name="Ge Y."/>
        </authorList>
    </citation>
    <scope>NUCLEOTIDE SEQUENCE [LARGE SCALE GENOMIC DNA]</scope>
    <source>
        <strain evidence="2 4">CF-210</strain>
    </source>
</reference>
<evidence type="ECO:0000313" key="3">
    <source>
        <dbReference type="Proteomes" id="UP000296883"/>
    </source>
</evidence>
<evidence type="ECO:0000313" key="4">
    <source>
        <dbReference type="Proteomes" id="UP000297725"/>
    </source>
</evidence>
<name>A0AAJ5EH44_9ENTE</name>
<dbReference type="Proteomes" id="UP000297725">
    <property type="component" value="Unassembled WGS sequence"/>
</dbReference>
<gene>
    <name evidence="2" type="ORF">E4031_01470</name>
    <name evidence="1" type="ORF">E4Z98_09730</name>
</gene>
<keyword evidence="1" id="KW-0614">Plasmid</keyword>
<dbReference type="Proteomes" id="UP000296883">
    <property type="component" value="Plasmid punnamed2"/>
</dbReference>
<dbReference type="GeneID" id="39759719"/>
<reference evidence="1 3" key="2">
    <citation type="submission" date="2019-04" db="EMBL/GenBank/DDBJ databases">
        <authorList>
            <person name="Ge Y."/>
        </authorList>
    </citation>
    <scope>NUCLEOTIDE SEQUENCE [LARGE SCALE GENOMIC DNA]</scope>
    <source>
        <strain evidence="1">CF-49</strain>
        <strain evidence="3">personal::cf-49</strain>
        <plasmid evidence="1 3">punnamed2</plasmid>
    </source>
</reference>
<protein>
    <submittedName>
        <fullName evidence="2">Uncharacterized protein</fullName>
    </submittedName>
</protein>
<dbReference type="AlphaFoldDB" id="A0AAJ5EH44"/>
<dbReference type="RefSeq" id="WP_135253557.1">
    <property type="nucleotide sequence ID" value="NZ_CP038867.1"/>
</dbReference>
<organism evidence="2 4">
    <name type="scientific">Vagococcus xieshaowenii</name>
    <dbReference type="NCBI Taxonomy" id="2562451"/>
    <lineage>
        <taxon>Bacteria</taxon>
        <taxon>Bacillati</taxon>
        <taxon>Bacillota</taxon>
        <taxon>Bacilli</taxon>
        <taxon>Lactobacillales</taxon>
        <taxon>Enterococcaceae</taxon>
        <taxon>Vagococcus</taxon>
    </lineage>
</organism>
<sequence length="94" mass="10494">MNNNNETNVTKESIYDFINGAKLYLENNEFTAIKNAIRTDPEAGFSLKAGVVDTLNDIAFNIDKTKDSLTLSDEEKEQIYGELSTMIKVIASKL</sequence>
<dbReference type="EMBL" id="SRHU01000007">
    <property type="protein sequence ID" value="TFZ42931.1"/>
    <property type="molecule type" value="Genomic_DNA"/>
</dbReference>
<evidence type="ECO:0000313" key="2">
    <source>
        <dbReference type="EMBL" id="TFZ42931.1"/>
    </source>
</evidence>
<evidence type="ECO:0000313" key="1">
    <source>
        <dbReference type="EMBL" id="QCA29658.1"/>
    </source>
</evidence>
<geneLocation type="plasmid" evidence="1 3">
    <name>punnamed2</name>
</geneLocation>
<proteinExistence type="predicted"/>
<keyword evidence="3" id="KW-1185">Reference proteome</keyword>